<evidence type="ECO:0000313" key="2">
    <source>
        <dbReference type="EMBL" id="TQV74905.1"/>
    </source>
</evidence>
<dbReference type="Proteomes" id="UP000317839">
    <property type="component" value="Unassembled WGS sequence"/>
</dbReference>
<sequence length="62" mass="7041">MSEQQEQVTKPTILVTNADIPVCCPPKDQAHWNLHPRVYLDIESDGSADCPYCGNHFELQQE</sequence>
<dbReference type="Gene3D" id="2.60.260.40">
    <property type="entry name" value="q5lls5 like domains"/>
    <property type="match status" value="1"/>
</dbReference>
<organism evidence="2 3">
    <name type="scientific">Aliikangiella marina</name>
    <dbReference type="NCBI Taxonomy" id="1712262"/>
    <lineage>
        <taxon>Bacteria</taxon>
        <taxon>Pseudomonadati</taxon>
        <taxon>Pseudomonadota</taxon>
        <taxon>Gammaproteobacteria</taxon>
        <taxon>Oceanospirillales</taxon>
        <taxon>Pleioneaceae</taxon>
        <taxon>Aliikangiella</taxon>
    </lineage>
</organism>
<dbReference type="AlphaFoldDB" id="A0A545TCG7"/>
<dbReference type="RefSeq" id="WP_142941523.1">
    <property type="nucleotide sequence ID" value="NZ_VIKR01000002.1"/>
</dbReference>
<accession>A0A545TCG7</accession>
<dbReference type="GO" id="GO:0008270">
    <property type="term" value="F:zinc ion binding"/>
    <property type="evidence" value="ECO:0007669"/>
    <property type="project" value="UniProtKB-KW"/>
</dbReference>
<evidence type="ECO:0000313" key="3">
    <source>
        <dbReference type="Proteomes" id="UP000317839"/>
    </source>
</evidence>
<keyword evidence="2" id="KW-0479">Metal-binding</keyword>
<dbReference type="EMBL" id="VIKR01000002">
    <property type="protein sequence ID" value="TQV74905.1"/>
    <property type="molecule type" value="Genomic_DNA"/>
</dbReference>
<keyword evidence="2" id="KW-0863">Zinc-finger</keyword>
<gene>
    <name evidence="2" type="ORF">FLL45_08055</name>
</gene>
<proteinExistence type="predicted"/>
<dbReference type="Pfam" id="PF10276">
    <property type="entry name" value="zf-CHCC"/>
    <property type="match status" value="1"/>
</dbReference>
<dbReference type="OrthoDB" id="9806844at2"/>
<evidence type="ECO:0000259" key="1">
    <source>
        <dbReference type="Pfam" id="PF10276"/>
    </source>
</evidence>
<feature type="domain" description="Zinc finger CHCC-type" evidence="1">
    <location>
        <begin position="22"/>
        <end position="57"/>
    </location>
</feature>
<dbReference type="InterPro" id="IPR019401">
    <property type="entry name" value="Znf_CHCC"/>
</dbReference>
<keyword evidence="3" id="KW-1185">Reference proteome</keyword>
<protein>
    <submittedName>
        <fullName evidence="2">Zinc-finger domain-containing protein</fullName>
    </submittedName>
</protein>
<keyword evidence="2" id="KW-0862">Zinc</keyword>
<comment type="caution">
    <text evidence="2">The sequence shown here is derived from an EMBL/GenBank/DDBJ whole genome shotgun (WGS) entry which is preliminary data.</text>
</comment>
<name>A0A545TCG7_9GAMM</name>
<reference evidence="2 3" key="1">
    <citation type="submission" date="2019-06" db="EMBL/GenBank/DDBJ databases">
        <title>Draft genome of Aliikangiella marina GYP-15.</title>
        <authorList>
            <person name="Wang G."/>
        </authorList>
    </citation>
    <scope>NUCLEOTIDE SEQUENCE [LARGE SCALE GENOMIC DNA]</scope>
    <source>
        <strain evidence="2 3">GYP-15</strain>
    </source>
</reference>